<sequence length="659" mass="75035">MGSFFLQKGLVISYQGQILEYDSRSTEELYFENPKTGQKKTLTESEFWSAQASLQLKIIDAFSSPEALVIKPDSSDALQNFRDLNLIPEKYQLDHDRKITYISKLKREGITRGQKFLITDSATRIAKEINDPLGPPGASTISKWWKEIDSSGSDLLVVVNGNSFRRCTKRLDKESEEFLQNHIDDYYAKSTQPTLAGAHRDYAKKLKAENTERKSDQRPVLNAISERTYGNRVADRPEEEMMIARLGRAEARRHFKMAKGHLSAEHPLDVVEIDHTPMNLYVIDDHALLPLGRPWLTAIKDRYSGVLLGFYVSFQKTGLSSIFGAVKHSLSSHHLAYELWPDIENPWPAFGRAVYYASDRGPDFVCQRYRNAIKALGSFWEYCERRTPWLKGSIERFFLTLEQTFFEAMPGRTYASLAKRRDYDSVNQAVIRFSTLVYLLHKWAADFHNIQTNVRNQAAPLELWQSGIETAPPPYPCSIDELNIILGEHHTGALSQEGIRFSWQTYADDQLEALMKNVGRIKTINYVVCTEDLGQIYVEHPHSHEYLSIPSTRPEYSKGLSLFQHKFIRSEATIRLEKSTAVDTLIETRDRIQNVIAEELEAKKNKGKVQLARIASINSNSVLAGETRTILTPFGDRKNGAPPPNIPSFTDVPSYAWGS</sequence>
<keyword evidence="3" id="KW-1185">Reference proteome</keyword>
<gene>
    <name evidence="2" type="ORF">DFR40_1816</name>
</gene>
<dbReference type="GO" id="GO:0003676">
    <property type="term" value="F:nucleic acid binding"/>
    <property type="evidence" value="ECO:0007669"/>
    <property type="project" value="InterPro"/>
</dbReference>
<dbReference type="PROSITE" id="PS50994">
    <property type="entry name" value="INTEGRASE"/>
    <property type="match status" value="1"/>
</dbReference>
<dbReference type="OrthoDB" id="5439087at2"/>
<dbReference type="RefSeq" id="WP_121458131.1">
    <property type="nucleotide sequence ID" value="NZ_JAANMQ010000004.1"/>
</dbReference>
<protein>
    <submittedName>
        <fullName evidence="2">Integrase-like protein</fullName>
    </submittedName>
</protein>
<dbReference type="InterPro" id="IPR036397">
    <property type="entry name" value="RNaseH_sf"/>
</dbReference>
<dbReference type="Gene3D" id="3.30.420.10">
    <property type="entry name" value="Ribonuclease H-like superfamily/Ribonuclease H"/>
    <property type="match status" value="1"/>
</dbReference>
<comment type="caution">
    <text evidence="2">The sequence shown here is derived from an EMBL/GenBank/DDBJ whole genome shotgun (WGS) entry which is preliminary data.</text>
</comment>
<dbReference type="SUPFAM" id="SSF53098">
    <property type="entry name" value="Ribonuclease H-like"/>
    <property type="match status" value="1"/>
</dbReference>
<dbReference type="EMBL" id="RBXP01000014">
    <property type="protein sequence ID" value="RKT58788.1"/>
    <property type="molecule type" value="Genomic_DNA"/>
</dbReference>
<feature type="domain" description="Integrase catalytic" evidence="1">
    <location>
        <begin position="263"/>
        <end position="468"/>
    </location>
</feature>
<dbReference type="Proteomes" id="UP000270626">
    <property type="component" value="Unassembled WGS sequence"/>
</dbReference>
<evidence type="ECO:0000313" key="2">
    <source>
        <dbReference type="EMBL" id="RKT58788.1"/>
    </source>
</evidence>
<evidence type="ECO:0000313" key="3">
    <source>
        <dbReference type="Proteomes" id="UP000270626"/>
    </source>
</evidence>
<organism evidence="2 3">
    <name type="scientific">Azonexus fungiphilus</name>
    <dbReference type="NCBI Taxonomy" id="146940"/>
    <lineage>
        <taxon>Bacteria</taxon>
        <taxon>Pseudomonadati</taxon>
        <taxon>Pseudomonadota</taxon>
        <taxon>Betaproteobacteria</taxon>
        <taxon>Rhodocyclales</taxon>
        <taxon>Azonexaceae</taxon>
        <taxon>Azonexus</taxon>
    </lineage>
</organism>
<dbReference type="InterPro" id="IPR001584">
    <property type="entry name" value="Integrase_cat-core"/>
</dbReference>
<dbReference type="GO" id="GO:0015074">
    <property type="term" value="P:DNA integration"/>
    <property type="evidence" value="ECO:0007669"/>
    <property type="project" value="InterPro"/>
</dbReference>
<proteinExistence type="predicted"/>
<name>A0A495WG62_9RHOO</name>
<evidence type="ECO:0000259" key="1">
    <source>
        <dbReference type="PROSITE" id="PS50994"/>
    </source>
</evidence>
<dbReference type="InterPro" id="IPR012337">
    <property type="entry name" value="RNaseH-like_sf"/>
</dbReference>
<dbReference type="AlphaFoldDB" id="A0A495WG62"/>
<accession>A0A495WG62</accession>
<reference evidence="2 3" key="1">
    <citation type="submission" date="2018-10" db="EMBL/GenBank/DDBJ databases">
        <title>Genomic Encyclopedia of Type Strains, Phase IV (KMG-IV): sequencing the most valuable type-strain genomes for metagenomic binning, comparative biology and taxonomic classification.</title>
        <authorList>
            <person name="Goeker M."/>
        </authorList>
    </citation>
    <scope>NUCLEOTIDE SEQUENCE [LARGE SCALE GENOMIC DNA]</scope>
    <source>
        <strain evidence="2 3">DSM 23841</strain>
    </source>
</reference>